<evidence type="ECO:0000313" key="3">
    <source>
        <dbReference type="Proteomes" id="UP000789405"/>
    </source>
</evidence>
<proteinExistence type="predicted"/>
<gene>
    <name evidence="2" type="ORF">DERYTH_LOCUS27928</name>
</gene>
<dbReference type="EMBL" id="CAJVPY010066657">
    <property type="protein sequence ID" value="CAG8825569.1"/>
    <property type="molecule type" value="Genomic_DNA"/>
</dbReference>
<comment type="caution">
    <text evidence="2">The sequence shown here is derived from an EMBL/GenBank/DDBJ whole genome shotgun (WGS) entry which is preliminary data.</text>
</comment>
<protein>
    <submittedName>
        <fullName evidence="2">3526_t:CDS:1</fullName>
    </submittedName>
</protein>
<dbReference type="Proteomes" id="UP000789405">
    <property type="component" value="Unassembled WGS sequence"/>
</dbReference>
<feature type="compositionally biased region" description="Basic and acidic residues" evidence="1">
    <location>
        <begin position="61"/>
        <end position="72"/>
    </location>
</feature>
<organism evidence="2 3">
    <name type="scientific">Dentiscutata erythropus</name>
    <dbReference type="NCBI Taxonomy" id="1348616"/>
    <lineage>
        <taxon>Eukaryota</taxon>
        <taxon>Fungi</taxon>
        <taxon>Fungi incertae sedis</taxon>
        <taxon>Mucoromycota</taxon>
        <taxon>Glomeromycotina</taxon>
        <taxon>Glomeromycetes</taxon>
        <taxon>Diversisporales</taxon>
        <taxon>Gigasporaceae</taxon>
        <taxon>Dentiscutata</taxon>
    </lineage>
</organism>
<feature type="non-terminal residue" evidence="2">
    <location>
        <position position="81"/>
    </location>
</feature>
<evidence type="ECO:0000313" key="2">
    <source>
        <dbReference type="EMBL" id="CAG8825569.1"/>
    </source>
</evidence>
<evidence type="ECO:0000256" key="1">
    <source>
        <dbReference type="SAM" id="MobiDB-lite"/>
    </source>
</evidence>
<dbReference type="AlphaFoldDB" id="A0A9N9KFG9"/>
<reference evidence="2" key="1">
    <citation type="submission" date="2021-06" db="EMBL/GenBank/DDBJ databases">
        <authorList>
            <person name="Kallberg Y."/>
            <person name="Tangrot J."/>
            <person name="Rosling A."/>
        </authorList>
    </citation>
    <scope>NUCLEOTIDE SEQUENCE</scope>
    <source>
        <strain evidence="2">MA453B</strain>
    </source>
</reference>
<accession>A0A9N9KFG9</accession>
<keyword evidence="3" id="KW-1185">Reference proteome</keyword>
<name>A0A9N9KFG9_9GLOM</name>
<sequence>VLMELAMTKLIKDGYFFGVRIVNKKINGFKIKQEAIEFKVEHNKQTGNRNGYPEVTYHSTQKTEMKSQDFRGDLGQSPSFL</sequence>
<feature type="region of interest" description="Disordered" evidence="1">
    <location>
        <begin position="61"/>
        <end position="81"/>
    </location>
</feature>